<keyword evidence="2" id="KW-1185">Reference proteome</keyword>
<dbReference type="PANTHER" id="PTHR11017:SF313">
    <property type="entry name" value="TIR DOMAIN, P-LOOP CONTAINING NUCLEOSIDE TRIPHOSPHATE HYDROLASE"/>
    <property type="match status" value="1"/>
</dbReference>
<dbReference type="EMBL" id="OX465077">
    <property type="protein sequence ID" value="CAI9269580.1"/>
    <property type="molecule type" value="Genomic_DNA"/>
</dbReference>
<proteinExistence type="predicted"/>
<accession>A0AA35Y8Z4</accession>
<dbReference type="PANTHER" id="PTHR11017">
    <property type="entry name" value="LEUCINE-RICH REPEAT-CONTAINING PROTEIN"/>
    <property type="match status" value="1"/>
</dbReference>
<sequence length="174" mass="19892">MDSLMLLQLNYVHITGSYKNFPTELRWLCMHGFPLKSIPSNLPMENMVAFDMSYSNIESFGFYSYPQQSHKRLKQLKGSSSKDKRLLGSLKILNLSSCEQLRSLGGFDHLPSLERLILKGCIGLLEVCESIEQSRELVLIDFSYCNKLQKFPRSISMLKKVKTLSLEGCSLRES</sequence>
<dbReference type="Gene3D" id="3.80.10.10">
    <property type="entry name" value="Ribonuclease Inhibitor"/>
    <property type="match status" value="1"/>
</dbReference>
<dbReference type="InterPro" id="IPR032675">
    <property type="entry name" value="LRR_dom_sf"/>
</dbReference>
<dbReference type="InterPro" id="IPR044974">
    <property type="entry name" value="Disease_R_plants"/>
</dbReference>
<dbReference type="Proteomes" id="UP001177003">
    <property type="component" value="Chromosome 1"/>
</dbReference>
<reference evidence="1" key="1">
    <citation type="submission" date="2023-04" db="EMBL/GenBank/DDBJ databases">
        <authorList>
            <person name="Vijverberg K."/>
            <person name="Xiong W."/>
            <person name="Schranz E."/>
        </authorList>
    </citation>
    <scope>NUCLEOTIDE SEQUENCE</scope>
</reference>
<dbReference type="GO" id="GO:0006952">
    <property type="term" value="P:defense response"/>
    <property type="evidence" value="ECO:0007669"/>
    <property type="project" value="InterPro"/>
</dbReference>
<name>A0AA35Y8Z4_LACSI</name>
<dbReference type="AlphaFoldDB" id="A0AA35Y8Z4"/>
<dbReference type="SUPFAM" id="SSF52058">
    <property type="entry name" value="L domain-like"/>
    <property type="match status" value="1"/>
</dbReference>
<protein>
    <submittedName>
        <fullName evidence="1">Uncharacterized protein</fullName>
    </submittedName>
</protein>
<organism evidence="1 2">
    <name type="scientific">Lactuca saligna</name>
    <name type="common">Willowleaf lettuce</name>
    <dbReference type="NCBI Taxonomy" id="75948"/>
    <lineage>
        <taxon>Eukaryota</taxon>
        <taxon>Viridiplantae</taxon>
        <taxon>Streptophyta</taxon>
        <taxon>Embryophyta</taxon>
        <taxon>Tracheophyta</taxon>
        <taxon>Spermatophyta</taxon>
        <taxon>Magnoliopsida</taxon>
        <taxon>eudicotyledons</taxon>
        <taxon>Gunneridae</taxon>
        <taxon>Pentapetalae</taxon>
        <taxon>asterids</taxon>
        <taxon>campanulids</taxon>
        <taxon>Asterales</taxon>
        <taxon>Asteraceae</taxon>
        <taxon>Cichorioideae</taxon>
        <taxon>Cichorieae</taxon>
        <taxon>Lactucinae</taxon>
        <taxon>Lactuca</taxon>
    </lineage>
</organism>
<gene>
    <name evidence="1" type="ORF">LSALG_LOCUS9949</name>
</gene>
<evidence type="ECO:0000313" key="2">
    <source>
        <dbReference type="Proteomes" id="UP001177003"/>
    </source>
</evidence>
<evidence type="ECO:0000313" key="1">
    <source>
        <dbReference type="EMBL" id="CAI9269580.1"/>
    </source>
</evidence>